<feature type="non-terminal residue" evidence="1">
    <location>
        <position position="52"/>
    </location>
</feature>
<keyword evidence="2" id="KW-1185">Reference proteome</keyword>
<organism evidence="1 2">
    <name type="scientific">Dibothriocephalus latus</name>
    <name type="common">Fish tapeworm</name>
    <name type="synonym">Diphyllobothrium latum</name>
    <dbReference type="NCBI Taxonomy" id="60516"/>
    <lineage>
        <taxon>Eukaryota</taxon>
        <taxon>Metazoa</taxon>
        <taxon>Spiralia</taxon>
        <taxon>Lophotrochozoa</taxon>
        <taxon>Platyhelminthes</taxon>
        <taxon>Cestoda</taxon>
        <taxon>Eucestoda</taxon>
        <taxon>Diphyllobothriidea</taxon>
        <taxon>Diphyllobothriidae</taxon>
        <taxon>Dibothriocephalus</taxon>
    </lineage>
</organism>
<name>A0A3P7QNV1_DIBLA</name>
<accession>A0A3P7QNV1</accession>
<gene>
    <name evidence="1" type="ORF">DILT_LOCUS16234</name>
</gene>
<dbReference type="AlphaFoldDB" id="A0A3P7QNV1"/>
<reference evidence="1 2" key="1">
    <citation type="submission" date="2018-11" db="EMBL/GenBank/DDBJ databases">
        <authorList>
            <consortium name="Pathogen Informatics"/>
        </authorList>
    </citation>
    <scope>NUCLEOTIDE SEQUENCE [LARGE SCALE GENOMIC DNA]</scope>
</reference>
<protein>
    <submittedName>
        <fullName evidence="1">Uncharacterized protein</fullName>
    </submittedName>
</protein>
<evidence type="ECO:0000313" key="2">
    <source>
        <dbReference type="Proteomes" id="UP000281553"/>
    </source>
</evidence>
<dbReference type="EMBL" id="UYRU01083729">
    <property type="protein sequence ID" value="VDN33432.1"/>
    <property type="molecule type" value="Genomic_DNA"/>
</dbReference>
<proteinExistence type="predicted"/>
<sequence length="52" mass="5553">MRTNSLTAHDADRTARLVYSLAANEEVSSLGGLLTSAETGVFEVDKEGRVTL</sequence>
<dbReference type="Proteomes" id="UP000281553">
    <property type="component" value="Unassembled WGS sequence"/>
</dbReference>
<evidence type="ECO:0000313" key="1">
    <source>
        <dbReference type="EMBL" id="VDN33432.1"/>
    </source>
</evidence>